<dbReference type="Proteomes" id="UP001177670">
    <property type="component" value="Unassembled WGS sequence"/>
</dbReference>
<dbReference type="AlphaFoldDB" id="A0AA40G5M0"/>
<dbReference type="EMBL" id="JAHYIQ010000006">
    <property type="protein sequence ID" value="KAK1131555.1"/>
    <property type="molecule type" value="Genomic_DNA"/>
</dbReference>
<evidence type="ECO:0000313" key="2">
    <source>
        <dbReference type="EMBL" id="KAK1131555.1"/>
    </source>
</evidence>
<gene>
    <name evidence="2" type="ORF">K0M31_017841</name>
</gene>
<protein>
    <submittedName>
        <fullName evidence="2">Uncharacterized protein</fullName>
    </submittedName>
</protein>
<name>A0AA40G5M0_9HYME</name>
<accession>A0AA40G5M0</accession>
<proteinExistence type="predicted"/>
<keyword evidence="3" id="KW-1185">Reference proteome</keyword>
<sequence length="55" mass="6081">MEREALSHRDKSRPESSRDENVEASGLGQTRSIPSLLSEFTAMSFQDNLRVDGAA</sequence>
<evidence type="ECO:0000313" key="3">
    <source>
        <dbReference type="Proteomes" id="UP001177670"/>
    </source>
</evidence>
<evidence type="ECO:0000256" key="1">
    <source>
        <dbReference type="SAM" id="MobiDB-lite"/>
    </source>
</evidence>
<feature type="region of interest" description="Disordered" evidence="1">
    <location>
        <begin position="1"/>
        <end position="32"/>
    </location>
</feature>
<feature type="compositionally biased region" description="Basic and acidic residues" evidence="1">
    <location>
        <begin position="1"/>
        <end position="21"/>
    </location>
</feature>
<comment type="caution">
    <text evidence="2">The sequence shown here is derived from an EMBL/GenBank/DDBJ whole genome shotgun (WGS) entry which is preliminary data.</text>
</comment>
<organism evidence="2 3">
    <name type="scientific">Melipona bicolor</name>
    <dbReference type="NCBI Taxonomy" id="60889"/>
    <lineage>
        <taxon>Eukaryota</taxon>
        <taxon>Metazoa</taxon>
        <taxon>Ecdysozoa</taxon>
        <taxon>Arthropoda</taxon>
        <taxon>Hexapoda</taxon>
        <taxon>Insecta</taxon>
        <taxon>Pterygota</taxon>
        <taxon>Neoptera</taxon>
        <taxon>Endopterygota</taxon>
        <taxon>Hymenoptera</taxon>
        <taxon>Apocrita</taxon>
        <taxon>Aculeata</taxon>
        <taxon>Apoidea</taxon>
        <taxon>Anthophila</taxon>
        <taxon>Apidae</taxon>
        <taxon>Melipona</taxon>
    </lineage>
</organism>
<reference evidence="2" key="1">
    <citation type="submission" date="2021-10" db="EMBL/GenBank/DDBJ databases">
        <title>Melipona bicolor Genome sequencing and assembly.</title>
        <authorList>
            <person name="Araujo N.S."/>
            <person name="Arias M.C."/>
        </authorList>
    </citation>
    <scope>NUCLEOTIDE SEQUENCE</scope>
    <source>
        <strain evidence="2">USP_2M_L1-L4_2017</strain>
        <tissue evidence="2">Whole body</tissue>
    </source>
</reference>